<dbReference type="Proteomes" id="UP000198327">
    <property type="component" value="Unassembled WGS sequence"/>
</dbReference>
<keyword evidence="3" id="KW-1185">Reference proteome</keyword>
<dbReference type="InterPro" id="IPR013830">
    <property type="entry name" value="SGNH_hydro"/>
</dbReference>
<feature type="domain" description="SGNH hydrolase-type esterase" evidence="1">
    <location>
        <begin position="42"/>
        <end position="201"/>
    </location>
</feature>
<evidence type="ECO:0000313" key="3">
    <source>
        <dbReference type="Proteomes" id="UP000198327"/>
    </source>
</evidence>
<dbReference type="GO" id="GO:0004622">
    <property type="term" value="F:phosphatidylcholine lysophospholipase activity"/>
    <property type="evidence" value="ECO:0007669"/>
    <property type="project" value="TreeGrafter"/>
</dbReference>
<gene>
    <name evidence="2" type="ORF">SAMN05421642_11085</name>
</gene>
<sequence length="221" mass="22946">MIDIVPRRRVLRLVVVVAVAVASILFGQTTVAAPAPLRVSIVGDSFSAGVGAGANLGFAQVLAARGCWVPNLVAVSGSGYAASSDPFVSLPRVAKAASTIPDVIIIQGSGNDRGDGRLFAAATGLYLTFRAIAPQARIVVVGPTGAPNAKHDNINGVRRTLRDAAALTGVTFLDPQAEGWLNAATDYAPDGIHPNNRGHARMANRMFDDLSRLGIPRINSC</sequence>
<protein>
    <submittedName>
        <fullName evidence="2">Lysophospholipase L1</fullName>
    </submittedName>
</protein>
<proteinExistence type="predicted"/>
<dbReference type="SUPFAM" id="SSF52266">
    <property type="entry name" value="SGNH hydrolase"/>
    <property type="match status" value="1"/>
</dbReference>
<dbReference type="PANTHER" id="PTHR30383">
    <property type="entry name" value="THIOESTERASE 1/PROTEASE 1/LYSOPHOSPHOLIPASE L1"/>
    <property type="match status" value="1"/>
</dbReference>
<organism evidence="2 3">
    <name type="scientific">Rhodococcoides kyotonense</name>
    <dbReference type="NCBI Taxonomy" id="398843"/>
    <lineage>
        <taxon>Bacteria</taxon>
        <taxon>Bacillati</taxon>
        <taxon>Actinomycetota</taxon>
        <taxon>Actinomycetes</taxon>
        <taxon>Mycobacteriales</taxon>
        <taxon>Nocardiaceae</taxon>
        <taxon>Rhodococcoides</taxon>
    </lineage>
</organism>
<dbReference type="EMBL" id="FZOW01000010">
    <property type="protein sequence ID" value="SNT15909.1"/>
    <property type="molecule type" value="Genomic_DNA"/>
</dbReference>
<accession>A0A239KE35</accession>
<name>A0A239KE35_9NOCA</name>
<dbReference type="RefSeq" id="WP_245865817.1">
    <property type="nucleotide sequence ID" value="NZ_FZOW01000010.1"/>
</dbReference>
<dbReference type="CDD" id="cd00229">
    <property type="entry name" value="SGNH_hydrolase"/>
    <property type="match status" value="1"/>
</dbReference>
<dbReference type="InterPro" id="IPR051532">
    <property type="entry name" value="Ester_Hydrolysis_Enzymes"/>
</dbReference>
<dbReference type="STRING" id="398843.A3K89_08950"/>
<dbReference type="AlphaFoldDB" id="A0A239KE35"/>
<reference evidence="3" key="1">
    <citation type="submission" date="2017-06" db="EMBL/GenBank/DDBJ databases">
        <authorList>
            <person name="Varghese N."/>
            <person name="Submissions S."/>
        </authorList>
    </citation>
    <scope>NUCLEOTIDE SEQUENCE [LARGE SCALE GENOMIC DNA]</scope>
    <source>
        <strain evidence="3">JCM 23211</strain>
    </source>
</reference>
<dbReference type="InterPro" id="IPR036514">
    <property type="entry name" value="SGNH_hydro_sf"/>
</dbReference>
<dbReference type="Pfam" id="PF13472">
    <property type="entry name" value="Lipase_GDSL_2"/>
    <property type="match status" value="1"/>
</dbReference>
<evidence type="ECO:0000313" key="2">
    <source>
        <dbReference type="EMBL" id="SNT15909.1"/>
    </source>
</evidence>
<dbReference type="Gene3D" id="3.40.50.1110">
    <property type="entry name" value="SGNH hydrolase"/>
    <property type="match status" value="1"/>
</dbReference>
<evidence type="ECO:0000259" key="1">
    <source>
        <dbReference type="Pfam" id="PF13472"/>
    </source>
</evidence>
<dbReference type="PANTHER" id="PTHR30383:SF5">
    <property type="entry name" value="SGNH HYDROLASE-TYPE ESTERASE DOMAIN-CONTAINING PROTEIN"/>
    <property type="match status" value="1"/>
</dbReference>